<dbReference type="Gene3D" id="2.70.20.10">
    <property type="entry name" value="Topoisomerase I, domain 3"/>
    <property type="match status" value="1"/>
</dbReference>
<feature type="domain" description="Topo IA-type catalytic" evidence="12">
    <location>
        <begin position="158"/>
        <end position="626"/>
    </location>
</feature>
<dbReference type="OrthoDB" id="9803554at2"/>
<dbReference type="PANTHER" id="PTHR11390:SF21">
    <property type="entry name" value="DNA TOPOISOMERASE 3-ALPHA"/>
    <property type="match status" value="1"/>
</dbReference>
<evidence type="ECO:0000256" key="7">
    <source>
        <dbReference type="ARBA" id="ARBA00030003"/>
    </source>
</evidence>
<gene>
    <name evidence="13" type="ORF">CBP36_19715</name>
</gene>
<evidence type="ECO:0000256" key="2">
    <source>
        <dbReference type="ARBA" id="ARBA00009446"/>
    </source>
</evidence>
<dbReference type="Pfam" id="PF01751">
    <property type="entry name" value="Toprim"/>
    <property type="match status" value="1"/>
</dbReference>
<dbReference type="SUPFAM" id="SSF56712">
    <property type="entry name" value="Prokaryotic type I DNA topoisomerase"/>
    <property type="match status" value="1"/>
</dbReference>
<keyword evidence="6" id="KW-0413">Isomerase</keyword>
<dbReference type="EMBL" id="CP021367">
    <property type="protein sequence ID" value="ART61195.1"/>
    <property type="molecule type" value="Genomic_DNA"/>
</dbReference>
<evidence type="ECO:0000313" key="13">
    <source>
        <dbReference type="EMBL" id="ART61195.1"/>
    </source>
</evidence>
<dbReference type="RefSeq" id="WP_086928966.1">
    <property type="nucleotide sequence ID" value="NZ_CP021363.1"/>
</dbReference>
<reference evidence="13" key="1">
    <citation type="submission" date="2017-05" db="EMBL/GenBank/DDBJ databases">
        <title>Polyphasic characterization of four soil-derived phenanthrene-degrading Acidovorax strains and proposal of Acidovorax phenanthrenivorans sp. nov.</title>
        <authorList>
            <person name="Singleton D."/>
            <person name="Lee J."/>
            <person name="Dickey A.N."/>
            <person name="Stroud A."/>
            <person name="Scholl E.H."/>
            <person name="Wright F.A."/>
            <person name="Aitken M.D."/>
        </authorList>
    </citation>
    <scope>NUCLEOTIDE SEQUENCE</scope>
    <source>
        <strain evidence="13">P4</strain>
        <plasmid evidence="13">pACP4.1</plasmid>
    </source>
</reference>
<keyword evidence="13" id="KW-0614">Plasmid</keyword>
<dbReference type="Gene3D" id="1.10.460.10">
    <property type="entry name" value="Topoisomerase I, domain 2"/>
    <property type="match status" value="1"/>
</dbReference>
<dbReference type="GO" id="GO:0003917">
    <property type="term" value="F:DNA topoisomerase type I (single strand cut, ATP-independent) activity"/>
    <property type="evidence" value="ECO:0007669"/>
    <property type="project" value="UniProtKB-EC"/>
</dbReference>
<dbReference type="PANTHER" id="PTHR11390">
    <property type="entry name" value="PROKARYOTIC DNA TOPOISOMERASE"/>
    <property type="match status" value="1"/>
</dbReference>
<dbReference type="SMART" id="SM00493">
    <property type="entry name" value="TOPRIM"/>
    <property type="match status" value="1"/>
</dbReference>
<organism evidence="13 14">
    <name type="scientific">Acidovorax carolinensis</name>
    <dbReference type="NCBI Taxonomy" id="553814"/>
    <lineage>
        <taxon>Bacteria</taxon>
        <taxon>Pseudomonadati</taxon>
        <taxon>Pseudomonadota</taxon>
        <taxon>Betaproteobacteria</taxon>
        <taxon>Burkholderiales</taxon>
        <taxon>Comamonadaceae</taxon>
        <taxon>Acidovorax</taxon>
    </lineage>
</organism>
<keyword evidence="14" id="KW-1185">Reference proteome</keyword>
<dbReference type="InterPro" id="IPR000380">
    <property type="entry name" value="Topo_IA"/>
</dbReference>
<dbReference type="InterPro" id="IPR013824">
    <property type="entry name" value="Topo_IA_cen_sub1"/>
</dbReference>
<evidence type="ECO:0000256" key="4">
    <source>
        <dbReference type="ARBA" id="ARBA00023029"/>
    </source>
</evidence>
<dbReference type="GO" id="GO:0003677">
    <property type="term" value="F:DNA binding"/>
    <property type="evidence" value="ECO:0007669"/>
    <property type="project" value="UniProtKB-KW"/>
</dbReference>
<geneLocation type="plasmid" evidence="13 14">
    <name>pACP4.1</name>
</geneLocation>
<evidence type="ECO:0000256" key="6">
    <source>
        <dbReference type="ARBA" id="ARBA00023235"/>
    </source>
</evidence>
<evidence type="ECO:0000259" key="12">
    <source>
        <dbReference type="PROSITE" id="PS52039"/>
    </source>
</evidence>
<dbReference type="GO" id="GO:0006310">
    <property type="term" value="P:DNA recombination"/>
    <property type="evidence" value="ECO:0007669"/>
    <property type="project" value="TreeGrafter"/>
</dbReference>
<evidence type="ECO:0000256" key="3">
    <source>
        <dbReference type="ARBA" id="ARBA00012891"/>
    </source>
</evidence>
<dbReference type="Proteomes" id="UP000194440">
    <property type="component" value="Plasmid pACP4.1"/>
</dbReference>
<feature type="compositionally biased region" description="Gly residues" evidence="11">
    <location>
        <begin position="762"/>
        <end position="772"/>
    </location>
</feature>
<dbReference type="InterPro" id="IPR013825">
    <property type="entry name" value="Topo_IA_cen_sub2"/>
</dbReference>
<keyword evidence="5" id="KW-0238">DNA-binding</keyword>
<comment type="similarity">
    <text evidence="2">Belongs to the type IA topoisomerase family.</text>
</comment>
<dbReference type="KEGG" id="acip:CBP36_19715"/>
<dbReference type="Pfam" id="PF01131">
    <property type="entry name" value="Topoisom_bac"/>
    <property type="match status" value="1"/>
</dbReference>
<evidence type="ECO:0000256" key="5">
    <source>
        <dbReference type="ARBA" id="ARBA00023125"/>
    </source>
</evidence>
<dbReference type="Gene3D" id="1.10.290.10">
    <property type="entry name" value="Topoisomerase I, domain 4"/>
    <property type="match status" value="1"/>
</dbReference>
<dbReference type="GO" id="GO:0043597">
    <property type="term" value="C:cytoplasmic replication fork"/>
    <property type="evidence" value="ECO:0007669"/>
    <property type="project" value="TreeGrafter"/>
</dbReference>
<sequence length="798" mass="87843">MTKINRLFITEKATVGKRLAEYLAAAGGVKCEINRSYALVGDDGVVWQSGHSLEQVDAHEYDPKFKKWRLDDLPIIPRPFRLAVKPTARSTVDLIAKMHKDCISVVGVGDPDQEGQLLQDQLLHHIGNRKPVARLWMNALDNTTIARAFENMRPNSEYIGYFESALSRSQADWLYGINMTRACALNAQGAGADFIITIGRVQTPTLALVVGRELEIRNFKPVDFHVPVISLAGSPSFKATWFVIKNDDGTYEDERVDPEGRLLQLKNAQKIVAGALQSGQALVIVANSVAGTEAPPLPFSLSALQAHCSRLYGLSAKKTLEVAQSLYTKQITTYPRVDSDYLPESQFEAAPSILGSLAKAQVPEAFAYALNAVKTTIRSRAWNDGKVTAHHAIIPAHLDNPGALNTLDEIERKVYFEIAKRYVIQFWPPAKVINTEVVLACGPANNEELYAAKGKQYLDEGWRLAFKKEVAVEDDADDSQGKPEVALPALKKGDVLTLAGATIDSKTTKAPKRFTEGTLITAMKTIHRYVKNPDFKLKLKESIGIGTEATRGSIIEGLLGRGFMSTKGKELVPSDGAIQLITALPESMKSPDLTAMWQQLNDDVMARRSTHPEFIAKLVPWLTSLVNRSSGFFSPEQFPNAKPREQARETEYVCFGSVGKPGCGSKLRLIPGQYGAFFGCPNEDCKKTFRMVDGQPAEKADKSTQAQDRRYQCVKCNQGFLQRIQRKDNSGHFWGCSNWRDGCRAIHNDENEAPVFQDSGQSSGGSGSGGGPRRVDGPNRQTNAAPRTPYRKTAETSK</sequence>
<dbReference type="InterPro" id="IPR023405">
    <property type="entry name" value="Topo_IA_core_domain"/>
</dbReference>
<keyword evidence="4" id="KW-0799">Topoisomerase</keyword>
<evidence type="ECO:0000313" key="14">
    <source>
        <dbReference type="Proteomes" id="UP000194440"/>
    </source>
</evidence>
<dbReference type="InterPro" id="IPR003601">
    <property type="entry name" value="Topo_IA_2"/>
</dbReference>
<dbReference type="GO" id="GO:0006265">
    <property type="term" value="P:DNA topological change"/>
    <property type="evidence" value="ECO:0007669"/>
    <property type="project" value="InterPro"/>
</dbReference>
<dbReference type="GO" id="GO:0006281">
    <property type="term" value="P:DNA repair"/>
    <property type="evidence" value="ECO:0007669"/>
    <property type="project" value="TreeGrafter"/>
</dbReference>
<dbReference type="InterPro" id="IPR013826">
    <property type="entry name" value="Topo_IA_cen_sub3"/>
</dbReference>
<evidence type="ECO:0000256" key="11">
    <source>
        <dbReference type="SAM" id="MobiDB-lite"/>
    </source>
</evidence>
<dbReference type="CDD" id="cd00186">
    <property type="entry name" value="TOP1Ac"/>
    <property type="match status" value="1"/>
</dbReference>
<dbReference type="InterPro" id="IPR013497">
    <property type="entry name" value="Topo_IA_cen"/>
</dbReference>
<accession>A0A240UJA3</accession>
<proteinExistence type="inferred from homology"/>
<protein>
    <recommendedName>
        <fullName evidence="3">DNA topoisomerase</fullName>
        <ecNumber evidence="3">5.6.2.1</ecNumber>
    </recommendedName>
    <alternativeName>
        <fullName evidence="10">Omega-protein</fullName>
    </alternativeName>
    <alternativeName>
        <fullName evidence="9">Relaxing enzyme</fullName>
    </alternativeName>
    <alternativeName>
        <fullName evidence="7">Swivelase</fullName>
    </alternativeName>
    <alternativeName>
        <fullName evidence="8">Untwisting enzyme</fullName>
    </alternativeName>
</protein>
<dbReference type="EC" id="5.6.2.1" evidence="3"/>
<dbReference type="SMART" id="SM00436">
    <property type="entry name" value="TOP1Bc"/>
    <property type="match status" value="1"/>
</dbReference>
<comment type="catalytic activity">
    <reaction evidence="1">
        <text>ATP-independent breakage of single-stranded DNA, followed by passage and rejoining.</text>
        <dbReference type="EC" id="5.6.2.1"/>
    </reaction>
</comment>
<feature type="region of interest" description="Disordered" evidence="11">
    <location>
        <begin position="754"/>
        <end position="798"/>
    </location>
</feature>
<name>A0A240UJA3_9BURK</name>
<evidence type="ECO:0000256" key="10">
    <source>
        <dbReference type="ARBA" id="ARBA00032877"/>
    </source>
</evidence>
<dbReference type="SMART" id="SM00437">
    <property type="entry name" value="TOP1Ac"/>
    <property type="match status" value="1"/>
</dbReference>
<evidence type="ECO:0000256" key="8">
    <source>
        <dbReference type="ARBA" id="ARBA00031985"/>
    </source>
</evidence>
<evidence type="ECO:0000256" key="1">
    <source>
        <dbReference type="ARBA" id="ARBA00000213"/>
    </source>
</evidence>
<dbReference type="AlphaFoldDB" id="A0A240UJA3"/>
<dbReference type="KEGG" id="acis:CBP35_19670"/>
<dbReference type="Gene3D" id="3.40.50.140">
    <property type="match status" value="1"/>
</dbReference>
<dbReference type="InterPro" id="IPR006171">
    <property type="entry name" value="TOPRIM_dom"/>
</dbReference>
<dbReference type="PRINTS" id="PR00417">
    <property type="entry name" value="PRTPISMRASEI"/>
</dbReference>
<dbReference type="PROSITE" id="PS52039">
    <property type="entry name" value="TOPO_IA_2"/>
    <property type="match status" value="1"/>
</dbReference>
<evidence type="ECO:0000256" key="9">
    <source>
        <dbReference type="ARBA" id="ARBA00032235"/>
    </source>
</evidence>
<dbReference type="InterPro" id="IPR003602">
    <property type="entry name" value="Topo_IA_DNA-bd_dom"/>
</dbReference>